<feature type="domain" description="Isochorismatase-like" evidence="1">
    <location>
        <begin position="5"/>
        <end position="155"/>
    </location>
</feature>
<dbReference type="Gene3D" id="3.40.50.850">
    <property type="entry name" value="Isochorismatase-like"/>
    <property type="match status" value="1"/>
</dbReference>
<dbReference type="PANTHER" id="PTHR47297">
    <property type="match status" value="1"/>
</dbReference>
<dbReference type="Proteomes" id="UP001237011">
    <property type="component" value="Chromosome"/>
</dbReference>
<dbReference type="GO" id="GO:0016787">
    <property type="term" value="F:hydrolase activity"/>
    <property type="evidence" value="ECO:0007669"/>
    <property type="project" value="UniProtKB-KW"/>
</dbReference>
<dbReference type="InterPro" id="IPR036380">
    <property type="entry name" value="Isochorismatase-like_sf"/>
</dbReference>
<gene>
    <name evidence="2" type="ORF">Q8852_02605</name>
</gene>
<evidence type="ECO:0000313" key="2">
    <source>
        <dbReference type="EMBL" id="WLP85189.1"/>
    </source>
</evidence>
<dbReference type="Pfam" id="PF00857">
    <property type="entry name" value="Isochorismatase"/>
    <property type="match status" value="1"/>
</dbReference>
<evidence type="ECO:0000313" key="3">
    <source>
        <dbReference type="Proteomes" id="UP001237011"/>
    </source>
</evidence>
<sequence length="178" mass="20671">MNKRLLIVVDMLNGFAYEGALASNNIKDIIPTIQDIVQNFDNNLFVCDHHYEDDLEMQVYPQHCLANSTQAQIVPQLQPYVKEILYKNTTNAFWDIPVNLWDKYDEFYIVGCCSDICVLQLTLSLKTYLNKLHADKKIFVYKDAIATYDAPQHDAKEFNKFAIELLKNAGVIVKRWEM</sequence>
<dbReference type="RefSeq" id="WP_305937626.1">
    <property type="nucleotide sequence ID" value="NZ_CP132191.1"/>
</dbReference>
<dbReference type="EC" id="3.-.-.-" evidence="2"/>
<protein>
    <submittedName>
        <fullName evidence="2">Isochorismatase family cysteine hydrolase</fullName>
        <ecNumber evidence="2">3.-.-.-</ecNumber>
    </submittedName>
</protein>
<dbReference type="InterPro" id="IPR000868">
    <property type="entry name" value="Isochorismatase-like_dom"/>
</dbReference>
<keyword evidence="3" id="KW-1185">Reference proteome</keyword>
<name>A0ABY9H9C9_9MOLU</name>
<reference evidence="2" key="1">
    <citation type="submission" date="2023-08" db="EMBL/GenBank/DDBJ databases">
        <title>Complete genome sequence of Mycoplasma seminis 2200.</title>
        <authorList>
            <person name="Spergser J."/>
        </authorList>
    </citation>
    <scope>NUCLEOTIDE SEQUENCE [LARGE SCALE GENOMIC DNA]</scope>
    <source>
        <strain evidence="2">2200</strain>
    </source>
</reference>
<dbReference type="SUPFAM" id="SSF52499">
    <property type="entry name" value="Isochorismatase-like hydrolases"/>
    <property type="match status" value="1"/>
</dbReference>
<dbReference type="InterPro" id="IPR044717">
    <property type="entry name" value="NIC1"/>
</dbReference>
<dbReference type="PANTHER" id="PTHR47297:SF2">
    <property type="entry name" value="OS02G0606800 PROTEIN"/>
    <property type="match status" value="1"/>
</dbReference>
<dbReference type="EMBL" id="CP132191">
    <property type="protein sequence ID" value="WLP85189.1"/>
    <property type="molecule type" value="Genomic_DNA"/>
</dbReference>
<keyword evidence="2" id="KW-0378">Hydrolase</keyword>
<accession>A0ABY9H9C9</accession>
<proteinExistence type="predicted"/>
<dbReference type="CDD" id="cd00431">
    <property type="entry name" value="cysteine_hydrolases"/>
    <property type="match status" value="1"/>
</dbReference>
<organism evidence="2 3">
    <name type="scientific">Mycoplasma seminis</name>
    <dbReference type="NCBI Taxonomy" id="512749"/>
    <lineage>
        <taxon>Bacteria</taxon>
        <taxon>Bacillati</taxon>
        <taxon>Mycoplasmatota</taxon>
        <taxon>Mollicutes</taxon>
        <taxon>Mycoplasmataceae</taxon>
        <taxon>Mycoplasma</taxon>
    </lineage>
</organism>
<evidence type="ECO:0000259" key="1">
    <source>
        <dbReference type="Pfam" id="PF00857"/>
    </source>
</evidence>